<evidence type="ECO:0000313" key="1">
    <source>
        <dbReference type="EMBL" id="KAG9348783.1"/>
    </source>
</evidence>
<protein>
    <submittedName>
        <fullName evidence="1">Uncharacterized protein</fullName>
    </submittedName>
</protein>
<dbReference type="Proteomes" id="UP000824540">
    <property type="component" value="Unassembled WGS sequence"/>
</dbReference>
<keyword evidence="2" id="KW-1185">Reference proteome</keyword>
<sequence>MQAAPIYALRHSTVTGRGFTMELCPRRGTDHLTGLQSLSMLCCSGGPNFTWIVPVTLYTAFYDFRKHPALLRRAVASRQLLVFVIWGTTSLRFFPEVLSTAVPLETSWDLTHHLCDRKPNQGASFIRTAGRKVFLRGWCE</sequence>
<accession>A0A8T2P5K5</accession>
<gene>
    <name evidence="1" type="ORF">JZ751_029100</name>
</gene>
<reference evidence="1" key="1">
    <citation type="thesis" date="2021" institute="BYU ScholarsArchive" country="Provo, UT, USA">
        <title>Applications of and Algorithms for Genome Assembly and Genomic Analyses with an Emphasis on Marine Teleosts.</title>
        <authorList>
            <person name="Pickett B.D."/>
        </authorList>
    </citation>
    <scope>NUCLEOTIDE SEQUENCE</scope>
    <source>
        <strain evidence="1">HI-2016</strain>
    </source>
</reference>
<dbReference type="AlphaFoldDB" id="A0A8T2P5K5"/>
<evidence type="ECO:0000313" key="2">
    <source>
        <dbReference type="Proteomes" id="UP000824540"/>
    </source>
</evidence>
<dbReference type="EMBL" id="JAFBMS010000010">
    <property type="protein sequence ID" value="KAG9348783.1"/>
    <property type="molecule type" value="Genomic_DNA"/>
</dbReference>
<name>A0A8T2P5K5_9TELE</name>
<proteinExistence type="predicted"/>
<organism evidence="1 2">
    <name type="scientific">Albula glossodonta</name>
    <name type="common">roundjaw bonefish</name>
    <dbReference type="NCBI Taxonomy" id="121402"/>
    <lineage>
        <taxon>Eukaryota</taxon>
        <taxon>Metazoa</taxon>
        <taxon>Chordata</taxon>
        <taxon>Craniata</taxon>
        <taxon>Vertebrata</taxon>
        <taxon>Euteleostomi</taxon>
        <taxon>Actinopterygii</taxon>
        <taxon>Neopterygii</taxon>
        <taxon>Teleostei</taxon>
        <taxon>Albuliformes</taxon>
        <taxon>Albulidae</taxon>
        <taxon>Albula</taxon>
    </lineage>
</organism>
<comment type="caution">
    <text evidence="1">The sequence shown here is derived from an EMBL/GenBank/DDBJ whole genome shotgun (WGS) entry which is preliminary data.</text>
</comment>